<name>A0A370CG60_9COXI</name>
<proteinExistence type="predicted"/>
<comment type="caution">
    <text evidence="1">The sequence shown here is derived from an EMBL/GenBank/DDBJ whole genome shotgun (WGS) entry which is preliminary data.</text>
</comment>
<keyword evidence="2" id="KW-1185">Reference proteome</keyword>
<dbReference type="Proteomes" id="UP000226429">
    <property type="component" value="Unassembled WGS sequence"/>
</dbReference>
<evidence type="ECO:0000313" key="1">
    <source>
        <dbReference type="EMBL" id="RDH39925.1"/>
    </source>
</evidence>
<gene>
    <name evidence="1" type="ORF">CFE62_006510</name>
</gene>
<organism evidence="1 2">
    <name type="scientific">Candidatus Aquirickettsiella gammari</name>
    <dbReference type="NCBI Taxonomy" id="2016198"/>
    <lineage>
        <taxon>Bacteria</taxon>
        <taxon>Pseudomonadati</taxon>
        <taxon>Pseudomonadota</taxon>
        <taxon>Gammaproteobacteria</taxon>
        <taxon>Legionellales</taxon>
        <taxon>Coxiellaceae</taxon>
        <taxon>Candidatus Aquirickettsiella</taxon>
    </lineage>
</organism>
<dbReference type="EMBL" id="NMOS02000026">
    <property type="protein sequence ID" value="RDH39925.1"/>
    <property type="molecule type" value="Genomic_DNA"/>
</dbReference>
<evidence type="ECO:0000313" key="2">
    <source>
        <dbReference type="Proteomes" id="UP000226429"/>
    </source>
</evidence>
<sequence>MQQKMQPITIKALALKALERNSSDTSSAKLWINNATFTPKKPTQKLRPGQPYFGLKIEQLQILAADDWDEVKDNPNRLKAMVDNYLMLKGLDPEIPSIIYTKTVNCQNCGEIKTWPSCSLDEVPCCQWCVVSHDLILN</sequence>
<protein>
    <submittedName>
        <fullName evidence="1">Uncharacterized protein</fullName>
    </submittedName>
</protein>
<reference evidence="1 2" key="1">
    <citation type="journal article" date="2017" name="Int. J. Syst. Evol. Microbiol.">
        <title>Aquarickettsiella crustaci n. gen. n. sp. (Gammaproteobacteria: Legionellales: Coxiellaceae); a bacterial pathogen of the freshwater crustacean: Gammarus fossarum (Malacostraca: Amphipoda).</title>
        <authorList>
            <person name="Bojko J."/>
            <person name="Dunn A.M."/>
            <person name="Stebbing P.D."/>
            <person name="Van Aerle R."/>
            <person name="Bacela-Spychalska K."/>
            <person name="Bean T.P."/>
            <person name="Stentiford G.D."/>
        </authorList>
    </citation>
    <scope>NUCLEOTIDE SEQUENCE [LARGE SCALE GENOMIC DNA]</scope>
    <source>
        <strain evidence="1">RA15029</strain>
    </source>
</reference>
<reference evidence="1 2" key="2">
    <citation type="journal article" date="2018" name="J. Invertebr. Pathol.">
        <title>'Candidatus Aquirickettsiella gammari' (Gammaproteobacteria: Legionellales: Coxiellaceae): A bacterial pathogen of the freshwater crustacean Gammarus fossarum (Malacostraca: Amphipoda).</title>
        <authorList>
            <person name="Bojko J."/>
            <person name="Dunn A.M."/>
            <person name="Stebbing P.D."/>
            <person name="van Aerle R."/>
            <person name="Bacela-Spychalska K."/>
            <person name="Bean T.P."/>
            <person name="Urrutia A."/>
            <person name="Stentiford G.D."/>
        </authorList>
    </citation>
    <scope>NUCLEOTIDE SEQUENCE [LARGE SCALE GENOMIC DNA]</scope>
    <source>
        <strain evidence="1">RA15029</strain>
    </source>
</reference>
<dbReference type="AlphaFoldDB" id="A0A370CG60"/>
<accession>A0A370CG60</accession>